<evidence type="ECO:0000313" key="2">
    <source>
        <dbReference type="Proteomes" id="UP000076154"/>
    </source>
</evidence>
<gene>
    <name evidence="1" type="ORF">Hypma_004881</name>
</gene>
<dbReference type="InParanoid" id="A0A369KBU4"/>
<keyword evidence="2" id="KW-1185">Reference proteome</keyword>
<name>A0A369KBU4_HYPMA</name>
<comment type="caution">
    <text evidence="1">The sequence shown here is derived from an EMBL/GenBank/DDBJ whole genome shotgun (WGS) entry which is preliminary data.</text>
</comment>
<proteinExistence type="predicted"/>
<dbReference type="AlphaFoldDB" id="A0A369KBU4"/>
<dbReference type="EMBL" id="LUEZ02000003">
    <property type="protein sequence ID" value="RDB30920.1"/>
    <property type="molecule type" value="Genomic_DNA"/>
</dbReference>
<accession>A0A369KBU4</accession>
<reference evidence="1" key="1">
    <citation type="submission" date="2018-04" db="EMBL/GenBank/DDBJ databases">
        <title>Whole genome sequencing of Hypsizygus marmoreus.</title>
        <authorList>
            <person name="Choi I.-G."/>
            <person name="Min B."/>
            <person name="Kim J.-G."/>
            <person name="Kim S."/>
            <person name="Oh Y.-L."/>
            <person name="Kong W.-S."/>
            <person name="Park H."/>
            <person name="Jeong J."/>
            <person name="Song E.-S."/>
        </authorList>
    </citation>
    <scope>NUCLEOTIDE SEQUENCE [LARGE SCALE GENOMIC DNA]</scope>
    <source>
        <strain evidence="1">51987-8</strain>
    </source>
</reference>
<sequence>MGTDPDTTRLLTWLERTGTTSPLDIEFEGPIDFRMSKEPQPRRMTLDWMLPYMSRIRHLALSGRLGGLPPGNFDSLETLRIGTVALPGTSTNDNVRTAPMLRRVAFWRKFIHLPFISWPVLTHLAIQLGTKYPIRRSILLSVLSQCTALVDLVAWCIIKDDDDSDEEDNSSDSEDEVEIDAVRRVGPSEPMLMRFLTSLAIHVESQTAWLLEHLTLPALSKFSIFDATDVWLKSVYQSFMSRSAPPLETLELNGWLMSERAFFRLLKDTPSVVDIIVKSSNRMSASLATALIWHGQDGPSMICPKLERLSIENSHISNFPMNHLTHWRR</sequence>
<organism evidence="1 2">
    <name type="scientific">Hypsizygus marmoreus</name>
    <name type="common">White beech mushroom</name>
    <name type="synonym">Agaricus marmoreus</name>
    <dbReference type="NCBI Taxonomy" id="39966"/>
    <lineage>
        <taxon>Eukaryota</taxon>
        <taxon>Fungi</taxon>
        <taxon>Dikarya</taxon>
        <taxon>Basidiomycota</taxon>
        <taxon>Agaricomycotina</taxon>
        <taxon>Agaricomycetes</taxon>
        <taxon>Agaricomycetidae</taxon>
        <taxon>Agaricales</taxon>
        <taxon>Tricholomatineae</taxon>
        <taxon>Lyophyllaceae</taxon>
        <taxon>Hypsizygus</taxon>
    </lineage>
</organism>
<dbReference type="Proteomes" id="UP000076154">
    <property type="component" value="Unassembled WGS sequence"/>
</dbReference>
<protein>
    <submittedName>
        <fullName evidence="1">Uncharacterized protein</fullName>
    </submittedName>
</protein>
<evidence type="ECO:0000313" key="1">
    <source>
        <dbReference type="EMBL" id="RDB30920.1"/>
    </source>
</evidence>